<dbReference type="PANTHER" id="PTHR34825">
    <property type="entry name" value="CONSERVED PROTEIN, WITH A WEAK D-GALACTARATE DEHYDRATASE/ALTRONATE HYDROLASE DOMAIN"/>
    <property type="match status" value="1"/>
</dbReference>
<dbReference type="OrthoDB" id="9776605at2"/>
<dbReference type="PANTHER" id="PTHR34825:SF1">
    <property type="entry name" value="AAA-ATPASE-LIKE DOMAIN-CONTAINING PROTEIN"/>
    <property type="match status" value="1"/>
</dbReference>
<dbReference type="InterPro" id="IPR018631">
    <property type="entry name" value="AAA-ATPase-like_dom"/>
</dbReference>
<name>I8VFN6_9BACE</name>
<dbReference type="EMBL" id="AGXG01000094">
    <property type="protein sequence ID" value="EIY25210.1"/>
    <property type="molecule type" value="Genomic_DNA"/>
</dbReference>
<dbReference type="Proteomes" id="UP000003741">
    <property type="component" value="Unassembled WGS sequence"/>
</dbReference>
<organism evidence="2 3">
    <name type="scientific">Bacteroides cellulosilyticus CL02T12C19</name>
    <dbReference type="NCBI Taxonomy" id="997874"/>
    <lineage>
        <taxon>Bacteria</taxon>
        <taxon>Pseudomonadati</taxon>
        <taxon>Bacteroidota</taxon>
        <taxon>Bacteroidia</taxon>
        <taxon>Bacteroidales</taxon>
        <taxon>Bacteroidaceae</taxon>
        <taxon>Bacteroides</taxon>
    </lineage>
</organism>
<evidence type="ECO:0000259" key="1">
    <source>
        <dbReference type="Pfam" id="PF09820"/>
    </source>
</evidence>
<evidence type="ECO:0000313" key="2">
    <source>
        <dbReference type="EMBL" id="EIY25210.1"/>
    </source>
</evidence>
<reference evidence="2 3" key="1">
    <citation type="submission" date="2012-02" db="EMBL/GenBank/DDBJ databases">
        <title>The Genome Sequence of Bacteroides cellulosilyticus CL02T12C19.</title>
        <authorList>
            <consortium name="The Broad Institute Genome Sequencing Platform"/>
            <person name="Earl A."/>
            <person name="Ward D."/>
            <person name="Feldgarden M."/>
            <person name="Gevers D."/>
            <person name="Zitomersky N.L."/>
            <person name="Coyne M.J."/>
            <person name="Comstock L.E."/>
            <person name="Young S.K."/>
            <person name="Zeng Q."/>
            <person name="Gargeya S."/>
            <person name="Fitzgerald M."/>
            <person name="Haas B."/>
            <person name="Abouelleil A."/>
            <person name="Alvarado L."/>
            <person name="Arachchi H.M."/>
            <person name="Berlin A."/>
            <person name="Chapman S.B."/>
            <person name="Gearin G."/>
            <person name="Goldberg J."/>
            <person name="Griggs A."/>
            <person name="Gujja S."/>
            <person name="Hansen M."/>
            <person name="Heiman D."/>
            <person name="Howarth C."/>
            <person name="Larimer J."/>
            <person name="Lui A."/>
            <person name="MacDonald P.J.P."/>
            <person name="McCowen C."/>
            <person name="Montmayeur A."/>
            <person name="Murphy C."/>
            <person name="Neiman D."/>
            <person name="Pearson M."/>
            <person name="Priest M."/>
            <person name="Roberts A."/>
            <person name="Saif S."/>
            <person name="Shea T."/>
            <person name="Sisk P."/>
            <person name="Stolte C."/>
            <person name="Sykes S."/>
            <person name="Wortman J."/>
            <person name="Nusbaum C."/>
            <person name="Birren B."/>
        </authorList>
    </citation>
    <scope>NUCLEOTIDE SEQUENCE [LARGE SCALE GENOMIC DNA]</scope>
    <source>
        <strain evidence="2 3">CL02T12C19</strain>
    </source>
</reference>
<dbReference type="InterPro" id="IPR012547">
    <property type="entry name" value="PDDEXK_9"/>
</dbReference>
<dbReference type="Pfam" id="PF09820">
    <property type="entry name" value="AAA-ATPase_like"/>
    <property type="match status" value="1"/>
</dbReference>
<dbReference type="HOGENOM" id="CLU_021114_0_1_10"/>
<protein>
    <recommendedName>
        <fullName evidence="1">AAA-ATPase-like domain-containing protein</fullName>
    </recommendedName>
</protein>
<sequence length="523" mass="60714">MKYPIGIQTFSNLREDGYVYVDKTALVHQMVTSGKVYFFSRPRRFGKSLLISTLESYFRGRKELFEGLAMEKLEKDWYEYPVFHIDFNGDNFAKEGVLEAKIEGFLRQAERMYGKDEDLLTMGDRFEEVLRRAGEKYGRRAVVLVDEYDKPILDVLDTPMEDKNRDTLKAFYSTFKSADRYLQFVLLTGVTKFSQVSVFSGFNQPKDISMDDRYQALCGITQEELEQYFADPIAVLAAQEGCTSDEMKLSLKAQYDGYHFSEGMVDIYNPFSILNAFDSLKLRDYWFATGTPTYLMRLLQHNHEQMNDLTGKYYDASLFADYKADVEQPLPMIYQSGYLTIKDYDRFTSSYLLDFPNNEVRRGFLSLIATGYFKTQPTQVMGWLAQAMRDLHLGKTSAFRDSLTAFLASIPYDSHPGLRSMDLMEKHFQYTFYLLVRLMGVYSRLLIEKAYSQGRVDCILETQDYVYIFEFKLDGTADDALRQIEEKGYAKPYADDKRCVKQIGVVFSSETRTVSDWKEKGEL</sequence>
<gene>
    <name evidence="2" type="ORF">HMPREF1062_04613</name>
</gene>
<feature type="domain" description="AAA-ATPase-like" evidence="1">
    <location>
        <begin position="4"/>
        <end position="199"/>
    </location>
</feature>
<dbReference type="Pfam" id="PF08011">
    <property type="entry name" value="PDDEXK_9"/>
    <property type="match status" value="1"/>
</dbReference>
<proteinExistence type="predicted"/>
<comment type="caution">
    <text evidence="2">The sequence shown here is derived from an EMBL/GenBank/DDBJ whole genome shotgun (WGS) entry which is preliminary data.</text>
</comment>
<keyword evidence="3" id="KW-1185">Reference proteome</keyword>
<accession>I8VFN6</accession>
<dbReference type="InterPro" id="IPR027417">
    <property type="entry name" value="P-loop_NTPase"/>
</dbReference>
<dbReference type="SUPFAM" id="SSF52540">
    <property type="entry name" value="P-loop containing nucleoside triphosphate hydrolases"/>
    <property type="match status" value="1"/>
</dbReference>
<dbReference type="RefSeq" id="WP_007218667.1">
    <property type="nucleotide sequence ID" value="NZ_JH724088.1"/>
</dbReference>
<evidence type="ECO:0000313" key="3">
    <source>
        <dbReference type="Proteomes" id="UP000003741"/>
    </source>
</evidence>
<dbReference type="AlphaFoldDB" id="I8VFN6"/>
<dbReference type="PATRIC" id="fig|997874.3.peg.4718"/>